<dbReference type="PROSITE" id="PS50088">
    <property type="entry name" value="ANK_REPEAT"/>
    <property type="match status" value="4"/>
</dbReference>
<dbReference type="Gene3D" id="1.25.40.20">
    <property type="entry name" value="Ankyrin repeat-containing domain"/>
    <property type="match status" value="3"/>
</dbReference>
<dbReference type="GO" id="GO:0090729">
    <property type="term" value="F:toxin activity"/>
    <property type="evidence" value="ECO:0007669"/>
    <property type="project" value="UniProtKB-KW"/>
</dbReference>
<dbReference type="SMART" id="SM00248">
    <property type="entry name" value="ANK"/>
    <property type="match status" value="7"/>
</dbReference>
<dbReference type="GO" id="GO:0044218">
    <property type="term" value="C:other organism cell membrane"/>
    <property type="evidence" value="ECO:0007669"/>
    <property type="project" value="UniProtKB-KW"/>
</dbReference>
<comment type="similarity">
    <text evidence="13">Belongs to the cationic peptide 01 (latrotoxin) family. 03 (alpha-latrotoxin) subfamily.</text>
</comment>
<feature type="repeat" description="ANK" evidence="16">
    <location>
        <begin position="304"/>
        <end position="336"/>
    </location>
</feature>
<evidence type="ECO:0000256" key="12">
    <source>
        <dbReference type="ARBA" id="ARBA00023298"/>
    </source>
</evidence>
<keyword evidence="11" id="KW-0472">Membrane</keyword>
<keyword evidence="8" id="KW-0677">Repeat</keyword>
<evidence type="ECO:0000256" key="1">
    <source>
        <dbReference type="ARBA" id="ARBA00004175"/>
    </source>
</evidence>
<evidence type="ECO:0000256" key="5">
    <source>
        <dbReference type="ARBA" id="ARBA00022537"/>
    </source>
</evidence>
<name>A0AAV2A7P4_9ARAC</name>
<dbReference type="InterPro" id="IPR002110">
    <property type="entry name" value="Ankyrin_rpt"/>
</dbReference>
<evidence type="ECO:0000313" key="18">
    <source>
        <dbReference type="Proteomes" id="UP001497382"/>
    </source>
</evidence>
<keyword evidence="4" id="KW-0964">Secreted</keyword>
<evidence type="ECO:0000256" key="4">
    <source>
        <dbReference type="ARBA" id="ARBA00022525"/>
    </source>
</evidence>
<evidence type="ECO:0000256" key="2">
    <source>
        <dbReference type="ARBA" id="ARBA00004613"/>
    </source>
</evidence>
<organism evidence="17 18">
    <name type="scientific">Larinioides sclopetarius</name>
    <dbReference type="NCBI Taxonomy" id="280406"/>
    <lineage>
        <taxon>Eukaryota</taxon>
        <taxon>Metazoa</taxon>
        <taxon>Ecdysozoa</taxon>
        <taxon>Arthropoda</taxon>
        <taxon>Chelicerata</taxon>
        <taxon>Arachnida</taxon>
        <taxon>Araneae</taxon>
        <taxon>Araneomorphae</taxon>
        <taxon>Entelegynae</taxon>
        <taxon>Araneoidea</taxon>
        <taxon>Araneidae</taxon>
        <taxon>Larinioides</taxon>
    </lineage>
</organism>
<gene>
    <name evidence="17" type="ORF">LARSCL_LOCUS10075</name>
</gene>
<evidence type="ECO:0000256" key="8">
    <source>
        <dbReference type="ARBA" id="ARBA00022737"/>
    </source>
</evidence>
<evidence type="ECO:0000256" key="14">
    <source>
        <dbReference type="ARBA" id="ARBA00049715"/>
    </source>
</evidence>
<dbReference type="SUPFAM" id="SSF48403">
    <property type="entry name" value="Ankyrin repeat"/>
    <property type="match status" value="1"/>
</dbReference>
<evidence type="ECO:0000256" key="7">
    <source>
        <dbReference type="ARBA" id="ARBA00022699"/>
    </source>
</evidence>
<keyword evidence="9" id="KW-0638">Presynaptic neurotoxin</keyword>
<evidence type="ECO:0000256" key="6">
    <source>
        <dbReference type="ARBA" id="ARBA00022656"/>
    </source>
</evidence>
<keyword evidence="18" id="KW-1185">Reference proteome</keyword>
<dbReference type="Proteomes" id="UP001497382">
    <property type="component" value="Unassembled WGS sequence"/>
</dbReference>
<protein>
    <recommendedName>
        <fullName evidence="15">Alpha-latrotoxin</fullName>
    </recommendedName>
</protein>
<accession>A0AAV2A7P4</accession>
<dbReference type="GO" id="GO:0044231">
    <property type="term" value="C:host cell presynaptic membrane"/>
    <property type="evidence" value="ECO:0007669"/>
    <property type="project" value="UniProtKB-KW"/>
</dbReference>
<keyword evidence="5" id="KW-1052">Target cell membrane</keyword>
<keyword evidence="12" id="KW-1053">Target membrane</keyword>
<keyword evidence="10 16" id="KW-0040">ANK repeat</keyword>
<dbReference type="InterPro" id="IPR036770">
    <property type="entry name" value="Ankyrin_rpt-contain_sf"/>
</dbReference>
<evidence type="ECO:0000256" key="10">
    <source>
        <dbReference type="ARBA" id="ARBA00023043"/>
    </source>
</evidence>
<keyword evidence="7" id="KW-0528">Neurotoxin</keyword>
<evidence type="ECO:0000313" key="17">
    <source>
        <dbReference type="EMBL" id="CAL1278944.1"/>
    </source>
</evidence>
<dbReference type="GO" id="GO:0006887">
    <property type="term" value="P:exocytosis"/>
    <property type="evidence" value="ECO:0007669"/>
    <property type="project" value="UniProtKB-KW"/>
</dbReference>
<comment type="subcellular location">
    <subcellularLocation>
        <location evidence="2">Secreted</location>
    </subcellularLocation>
    <subcellularLocation>
        <location evidence="1">Target cell membrane</location>
    </subcellularLocation>
</comment>
<evidence type="ECO:0000256" key="9">
    <source>
        <dbReference type="ARBA" id="ARBA00023028"/>
    </source>
</evidence>
<keyword evidence="6" id="KW-0800">Toxin</keyword>
<dbReference type="PRINTS" id="PR01415">
    <property type="entry name" value="ANKYRIN"/>
</dbReference>
<feature type="repeat" description="ANK" evidence="16">
    <location>
        <begin position="436"/>
        <end position="468"/>
    </location>
</feature>
<evidence type="ECO:0000256" key="3">
    <source>
        <dbReference type="ARBA" id="ARBA00022483"/>
    </source>
</evidence>
<evidence type="ECO:0000256" key="16">
    <source>
        <dbReference type="PROSITE-ProRule" id="PRU00023"/>
    </source>
</evidence>
<dbReference type="PANTHER" id="PTHR24198">
    <property type="entry name" value="ANKYRIN REPEAT AND PROTEIN KINASE DOMAIN-CONTAINING PROTEIN"/>
    <property type="match status" value="1"/>
</dbReference>
<dbReference type="Pfam" id="PF12796">
    <property type="entry name" value="Ank_2"/>
    <property type="match status" value="3"/>
</dbReference>
<dbReference type="GO" id="GO:0005576">
    <property type="term" value="C:extracellular region"/>
    <property type="evidence" value="ECO:0007669"/>
    <property type="project" value="UniProtKB-SubCell"/>
</dbReference>
<dbReference type="PROSITE" id="PS50297">
    <property type="entry name" value="ANK_REP_REGION"/>
    <property type="match status" value="3"/>
</dbReference>
<sequence length="481" mass="54590">MLLECSVKSRALEKALLDIFDFVAFRMGNIKWIEDFRHMIHIYKKVKPYTFAKNVYILKPDFAQQLTRKILLLKNVLKDHNLEDLSSQKLQACGKNMAVQTLVEMLVLDILSIIEGLRDQLTHINFYLDSCYPTVYGRNLRNHIAHGNALVDMLLGENFTNILLNAHKIVEVEDILQEKLGKKVENDPIKSKKSHENDLSIMKRQKQFFVSLTEGSDEKRVKDFISEGVDIYGRDFNLSTALHFAARASNPETLKILLKFNFDKNAKYINHQTALHVAADSGKEGIVKYLREEMKMFVDSKDINGKTPLHIASKKGHEDIVRLLLKHKASTFFNDVFEYAPLRYGVLENHFNILTVLLENEIDVDANQTFYGFTALHLAAANGHLNIVKSLLEKGVDVNFKSDMDYVPLHSAASGGYSEIVKFLREGANVNAQNVQGLTPLHLAVDSGDVATIGILLQNGAEVNATYLNSFTPFLYCSRRW</sequence>
<comment type="caution">
    <text evidence="17">The sequence shown here is derived from an EMBL/GenBank/DDBJ whole genome shotgun (WGS) entry which is preliminary data.</text>
</comment>
<dbReference type="AlphaFoldDB" id="A0AAV2A7P4"/>
<dbReference type="PANTHER" id="PTHR24198:SF165">
    <property type="entry name" value="ANKYRIN REPEAT-CONTAINING PROTEIN-RELATED"/>
    <property type="match status" value="1"/>
</dbReference>
<evidence type="ECO:0000256" key="13">
    <source>
        <dbReference type="ARBA" id="ARBA00049657"/>
    </source>
</evidence>
<feature type="repeat" description="ANK" evidence="16">
    <location>
        <begin position="371"/>
        <end position="403"/>
    </location>
</feature>
<evidence type="ECO:0000256" key="11">
    <source>
        <dbReference type="ARBA" id="ARBA00023136"/>
    </source>
</evidence>
<proteinExistence type="inferred from homology"/>
<reference evidence="17 18" key="1">
    <citation type="submission" date="2024-04" db="EMBL/GenBank/DDBJ databases">
        <authorList>
            <person name="Rising A."/>
            <person name="Reimegard J."/>
            <person name="Sonavane S."/>
            <person name="Akerstrom W."/>
            <person name="Nylinder S."/>
            <person name="Hedman E."/>
            <person name="Kallberg Y."/>
        </authorList>
    </citation>
    <scope>NUCLEOTIDE SEQUENCE [LARGE SCALE GENOMIC DNA]</scope>
</reference>
<feature type="repeat" description="ANK" evidence="16">
    <location>
        <begin position="237"/>
        <end position="269"/>
    </location>
</feature>
<comment type="subunit">
    <text evidence="14">Homotetramer in membranes.</text>
</comment>
<keyword evidence="3" id="KW-0268">Exocytosis</keyword>
<evidence type="ECO:0000256" key="15">
    <source>
        <dbReference type="ARBA" id="ARBA00049811"/>
    </source>
</evidence>
<dbReference type="EMBL" id="CAXIEN010000117">
    <property type="protein sequence ID" value="CAL1278944.1"/>
    <property type="molecule type" value="Genomic_DNA"/>
</dbReference>